<gene>
    <name evidence="2" type="ORF">SAMN05216439_0386</name>
</gene>
<sequence length="101" mass="10852">MLDYMIYILVFAVGSILGLLYSYKLHGEPYVVDTEFNVLLAVVSVAGWCLGFLSGNIILSAIGFLLAGFVMGGRPGYGRRETAVGLIVAIVAYLLLKCGML</sequence>
<organism evidence="2 3">
    <name type="scientific">Methanobrevibacter gottschalkii</name>
    <dbReference type="NCBI Taxonomy" id="190974"/>
    <lineage>
        <taxon>Archaea</taxon>
        <taxon>Methanobacteriati</taxon>
        <taxon>Methanobacteriota</taxon>
        <taxon>Methanomada group</taxon>
        <taxon>Methanobacteria</taxon>
        <taxon>Methanobacteriales</taxon>
        <taxon>Methanobacteriaceae</taxon>
        <taxon>Methanobrevibacter</taxon>
    </lineage>
</organism>
<name>A0A1H7PGS1_9EURY</name>
<keyword evidence="1" id="KW-1133">Transmembrane helix</keyword>
<protein>
    <submittedName>
        <fullName evidence="2">Membrane-bound hydrogenase subunit ehaL</fullName>
    </submittedName>
</protein>
<reference evidence="2 3" key="1">
    <citation type="submission" date="2016-10" db="EMBL/GenBank/DDBJ databases">
        <authorList>
            <person name="de Groot N.N."/>
        </authorList>
    </citation>
    <scope>NUCLEOTIDE SEQUENCE [LARGE SCALE GENOMIC DNA]</scope>
    <source>
        <strain evidence="2 3">DSM 11978</strain>
    </source>
</reference>
<evidence type="ECO:0000313" key="2">
    <source>
        <dbReference type="EMBL" id="SEL34668.1"/>
    </source>
</evidence>
<proteinExistence type="predicted"/>
<dbReference type="EMBL" id="FOAK01000015">
    <property type="protein sequence ID" value="SEL34668.1"/>
    <property type="molecule type" value="Genomic_DNA"/>
</dbReference>
<dbReference type="InterPro" id="IPR019211">
    <property type="entry name" value="EhaL"/>
</dbReference>
<dbReference type="STRING" id="190974.SAMN05216439_0386"/>
<feature type="transmembrane region" description="Helical" evidence="1">
    <location>
        <begin position="77"/>
        <end position="96"/>
    </location>
</feature>
<evidence type="ECO:0000313" key="3">
    <source>
        <dbReference type="Proteomes" id="UP000199506"/>
    </source>
</evidence>
<evidence type="ECO:0000256" key="1">
    <source>
        <dbReference type="SAM" id="Phobius"/>
    </source>
</evidence>
<feature type="transmembrane region" description="Helical" evidence="1">
    <location>
        <begin position="38"/>
        <end position="71"/>
    </location>
</feature>
<dbReference type="OrthoDB" id="64436at2157"/>
<dbReference type="RefSeq" id="WP_069573956.1">
    <property type="nucleotide sequence ID" value="NZ_FOAK01000015.1"/>
</dbReference>
<dbReference type="Pfam" id="PF09877">
    <property type="entry name" value="EhaL"/>
    <property type="match status" value="1"/>
</dbReference>
<dbReference type="Proteomes" id="UP000199506">
    <property type="component" value="Unassembled WGS sequence"/>
</dbReference>
<keyword evidence="1" id="KW-0472">Membrane</keyword>
<dbReference type="AlphaFoldDB" id="A0A1H7PGS1"/>
<accession>A0A1H7PGS1</accession>
<feature type="transmembrane region" description="Helical" evidence="1">
    <location>
        <begin position="6"/>
        <end position="26"/>
    </location>
</feature>
<keyword evidence="1" id="KW-0812">Transmembrane</keyword>